<dbReference type="Proteomes" id="UP000758856">
    <property type="component" value="Unassembled WGS sequence"/>
</dbReference>
<proteinExistence type="predicted"/>
<gene>
    <name evidence="1" type="ORF">JOD31_001302</name>
</gene>
<dbReference type="EMBL" id="JAFBCY010000002">
    <property type="protein sequence ID" value="MBM7851077.1"/>
    <property type="molecule type" value="Genomic_DNA"/>
</dbReference>
<evidence type="ECO:0000313" key="1">
    <source>
        <dbReference type="EMBL" id="MBM7851077.1"/>
    </source>
</evidence>
<keyword evidence="2" id="KW-1185">Reference proteome</keyword>
<reference evidence="1 2" key="1">
    <citation type="submission" date="2021-01" db="EMBL/GenBank/DDBJ databases">
        <title>Genomic Encyclopedia of Type Strains, Phase IV (KMG-IV): sequencing the most valuable type-strain genomes for metagenomic binning, comparative biology and taxonomic classification.</title>
        <authorList>
            <person name="Goeker M."/>
        </authorList>
    </citation>
    <scope>NUCLEOTIDE SEQUENCE [LARGE SCALE GENOMIC DNA]</scope>
    <source>
        <strain evidence="1 2">DSM 6130</strain>
    </source>
</reference>
<sequence length="35" mass="3602">MRTELTALIVAILLVVLASQQLMAAKAVGQALGAH</sequence>
<comment type="caution">
    <text evidence="1">The sequence shown here is derived from an EMBL/GenBank/DDBJ whole genome shotgun (WGS) entry which is preliminary data.</text>
</comment>
<accession>A0ABS2T8G3</accession>
<name>A0ABS2T8G3_9HYPH</name>
<organism evidence="1 2">
    <name type="scientific">Methylopila capsulata</name>
    <dbReference type="NCBI Taxonomy" id="61654"/>
    <lineage>
        <taxon>Bacteria</taxon>
        <taxon>Pseudomonadati</taxon>
        <taxon>Pseudomonadota</taxon>
        <taxon>Alphaproteobacteria</taxon>
        <taxon>Hyphomicrobiales</taxon>
        <taxon>Methylopilaceae</taxon>
        <taxon>Methylopila</taxon>
    </lineage>
</organism>
<evidence type="ECO:0000313" key="2">
    <source>
        <dbReference type="Proteomes" id="UP000758856"/>
    </source>
</evidence>
<protein>
    <submittedName>
        <fullName evidence="1">Uncharacterized protein</fullName>
    </submittedName>
</protein>